<evidence type="ECO:0000313" key="5">
    <source>
        <dbReference type="EMBL" id="KAK7425727.1"/>
    </source>
</evidence>
<dbReference type="CDD" id="cd12148">
    <property type="entry name" value="fungal_TF_MHR"/>
    <property type="match status" value="1"/>
</dbReference>
<evidence type="ECO:0000256" key="3">
    <source>
        <dbReference type="ARBA" id="ARBA00023125"/>
    </source>
</evidence>
<evidence type="ECO:0008006" key="7">
    <source>
        <dbReference type="Google" id="ProtNLM"/>
    </source>
</evidence>
<proteinExistence type="predicted"/>
<keyword evidence="2" id="KW-0479">Metal-binding</keyword>
<organism evidence="5 6">
    <name type="scientific">Neonectria magnoliae</name>
    <dbReference type="NCBI Taxonomy" id="2732573"/>
    <lineage>
        <taxon>Eukaryota</taxon>
        <taxon>Fungi</taxon>
        <taxon>Dikarya</taxon>
        <taxon>Ascomycota</taxon>
        <taxon>Pezizomycotina</taxon>
        <taxon>Sordariomycetes</taxon>
        <taxon>Hypocreomycetidae</taxon>
        <taxon>Hypocreales</taxon>
        <taxon>Nectriaceae</taxon>
        <taxon>Neonectria</taxon>
    </lineage>
</organism>
<dbReference type="PANTHER" id="PTHR46910">
    <property type="entry name" value="TRANSCRIPTION FACTOR PDR1"/>
    <property type="match status" value="1"/>
</dbReference>
<evidence type="ECO:0000256" key="1">
    <source>
        <dbReference type="ARBA" id="ARBA00004123"/>
    </source>
</evidence>
<reference evidence="5 6" key="1">
    <citation type="journal article" date="2025" name="Microbiol. Resour. Announc.">
        <title>Draft genome sequences for Neonectria magnoliae and Neonectria punicea, canker pathogens of Liriodendron tulipifera and Acer saccharum in West Virginia.</title>
        <authorList>
            <person name="Petronek H.M."/>
            <person name="Kasson M.T."/>
            <person name="Metheny A.M."/>
            <person name="Stauder C.M."/>
            <person name="Lovett B."/>
            <person name="Lynch S.C."/>
            <person name="Garnas J.R."/>
            <person name="Kasson L.R."/>
            <person name="Stajich J.E."/>
        </authorList>
    </citation>
    <scope>NUCLEOTIDE SEQUENCE [LARGE SCALE GENOMIC DNA]</scope>
    <source>
        <strain evidence="5 6">NRRL 64651</strain>
    </source>
</reference>
<comment type="caution">
    <text evidence="5">The sequence shown here is derived from an EMBL/GenBank/DDBJ whole genome shotgun (WGS) entry which is preliminary data.</text>
</comment>
<dbReference type="Proteomes" id="UP001498421">
    <property type="component" value="Unassembled WGS sequence"/>
</dbReference>
<keyword evidence="6" id="KW-1185">Reference proteome</keyword>
<evidence type="ECO:0000256" key="2">
    <source>
        <dbReference type="ARBA" id="ARBA00022723"/>
    </source>
</evidence>
<accession>A0ABR1HWY9</accession>
<name>A0ABR1HWY9_9HYPO</name>
<evidence type="ECO:0000313" key="6">
    <source>
        <dbReference type="Proteomes" id="UP001498421"/>
    </source>
</evidence>
<comment type="subcellular location">
    <subcellularLocation>
        <location evidence="1">Nucleus</location>
    </subcellularLocation>
</comment>
<dbReference type="EMBL" id="JAZAVK010000077">
    <property type="protein sequence ID" value="KAK7425727.1"/>
    <property type="molecule type" value="Genomic_DNA"/>
</dbReference>
<evidence type="ECO:0000256" key="4">
    <source>
        <dbReference type="ARBA" id="ARBA00023242"/>
    </source>
</evidence>
<dbReference type="InterPro" id="IPR050987">
    <property type="entry name" value="AtrR-like"/>
</dbReference>
<dbReference type="PANTHER" id="PTHR46910:SF3">
    <property type="entry name" value="HALOTOLERANCE PROTEIN 9-RELATED"/>
    <property type="match status" value="1"/>
</dbReference>
<sequence>MTRGLMLDGVCCRPIQSEGALSAILDRLERLEARAAPITTPTSCGPVPGAASCSPASSSPAALNTPSCHGSCDTPSHVRIDATTILKNAVDQVRDLRLRGLATAVITDAIDFPVDLAKYWIRNYLDHMPVCMFLSFVDKRTIQLIPDIIGLPHIHIDPGILVIYYCILYHGCTLRASNESSNASMSYARLSYLACLRAIPGWQREATGTMTDLIAALFLTRIAHQYFDEELAWKMFRHACEYCQALNLHKLDSTDSSGDGYNVNCNCDDDRKGFWEVLQTDLYFRLILNKPPVLTGNAWHVNLPWLDANSQPPPHGIRATAFLAGSRITLVIIRFFALLEDPEIDTKAEIMVKTEHLCREILQIFEDWQLNEWMANAPNREAEVWEVVDVLLTGYTAIIYMFRKMAILDSSSPEPVTTELDIPESSVVTDASRSIIDLLGQVLVMVPYVETMVTLFGAYRCHVAFSYLANTLLRAPDIRQHMADIKSLERLGNQAELLAKGQSDILPLVRAMQNLNAEIRRRYNQQEE</sequence>
<protein>
    <recommendedName>
        <fullName evidence="7">Transcription factor domain-containing protein</fullName>
    </recommendedName>
</protein>
<keyword evidence="4" id="KW-0539">Nucleus</keyword>
<gene>
    <name evidence="5" type="ORF">QQZ08_007826</name>
</gene>
<keyword evidence="3" id="KW-0238">DNA-binding</keyword>